<dbReference type="Proteomes" id="UP000422989">
    <property type="component" value="Chromosome"/>
</dbReference>
<evidence type="ECO:0000313" key="2">
    <source>
        <dbReference type="Proteomes" id="UP000422989"/>
    </source>
</evidence>
<dbReference type="AlphaFoldDB" id="A0A6I6E647"/>
<dbReference type="KEGG" id="moj:D7D94_11650"/>
<dbReference type="RefSeq" id="WP_156242769.1">
    <property type="nucleotide sequence ID" value="NZ_BAAAZL010000004.1"/>
</dbReference>
<name>A0A6I6E647_9MICO</name>
<dbReference type="EMBL" id="CP032550">
    <property type="protein sequence ID" value="QGU28257.1"/>
    <property type="molecule type" value="Genomic_DNA"/>
</dbReference>
<gene>
    <name evidence="1" type="ORF">D7D94_11650</name>
</gene>
<protein>
    <submittedName>
        <fullName evidence="1">DUF1697 domain-containing protein</fullName>
    </submittedName>
</protein>
<evidence type="ECO:0000313" key="1">
    <source>
        <dbReference type="EMBL" id="QGU28257.1"/>
    </source>
</evidence>
<dbReference type="OrthoDB" id="9806494at2"/>
<reference evidence="1 2" key="1">
    <citation type="submission" date="2018-09" db="EMBL/GenBank/DDBJ databases">
        <title>Whole genome sequencing of Microbacterium oryzae strain MB-10T.</title>
        <authorList>
            <person name="Das S.K."/>
        </authorList>
    </citation>
    <scope>NUCLEOTIDE SEQUENCE [LARGE SCALE GENOMIC DNA]</scope>
    <source>
        <strain evidence="1 2">MB-10</strain>
    </source>
</reference>
<dbReference type="PIRSF" id="PIRSF008502">
    <property type="entry name" value="UCP008502"/>
    <property type="match status" value="1"/>
</dbReference>
<dbReference type="SUPFAM" id="SSF160379">
    <property type="entry name" value="SP0830-like"/>
    <property type="match status" value="1"/>
</dbReference>
<dbReference type="InterPro" id="IPR012545">
    <property type="entry name" value="DUF1697"/>
</dbReference>
<keyword evidence="2" id="KW-1185">Reference proteome</keyword>
<accession>A0A6I6E647</accession>
<organism evidence="1 2">
    <name type="scientific">Microbacterium oryzae</name>
    <dbReference type="NCBI Taxonomy" id="743009"/>
    <lineage>
        <taxon>Bacteria</taxon>
        <taxon>Bacillati</taxon>
        <taxon>Actinomycetota</taxon>
        <taxon>Actinomycetes</taxon>
        <taxon>Micrococcales</taxon>
        <taxon>Microbacteriaceae</taxon>
        <taxon>Microbacterium</taxon>
    </lineage>
</organism>
<dbReference type="Gene3D" id="3.30.70.1280">
    <property type="entry name" value="SP0830-like domains"/>
    <property type="match status" value="1"/>
</dbReference>
<proteinExistence type="predicted"/>
<dbReference type="PANTHER" id="PTHR36439:SF1">
    <property type="entry name" value="DUF1697 DOMAIN-CONTAINING PROTEIN"/>
    <property type="match status" value="1"/>
</dbReference>
<sequence>MTEYVALLRGVNVGGVTVRSADLKALFAESGFADARTYLASGNVRFSADGEGRALKTDLERALAERFGYDAWIVLVTLAEMRAALDAFPFDASDEARQPYVVFCADPAVREELLASAEPSDEDPIAPGPGVVYWTPPKGSSVDTAFAKQLAKPRWKAVTTTRNLRTVAKICA</sequence>
<dbReference type="PANTHER" id="PTHR36439">
    <property type="entry name" value="BLL4334 PROTEIN"/>
    <property type="match status" value="1"/>
</dbReference>
<dbReference type="Pfam" id="PF08002">
    <property type="entry name" value="DUF1697"/>
    <property type="match status" value="1"/>
</dbReference>
<dbReference type="Gene3D" id="3.30.70.1260">
    <property type="entry name" value="bacterial protein sp0830 like"/>
    <property type="match status" value="1"/>
</dbReference>